<evidence type="ECO:0000256" key="5">
    <source>
        <dbReference type="ARBA" id="ARBA00022989"/>
    </source>
</evidence>
<feature type="transmembrane region" description="Helical" evidence="7">
    <location>
        <begin position="73"/>
        <end position="92"/>
    </location>
</feature>
<proteinExistence type="inferred from homology"/>
<comment type="caution">
    <text evidence="8">The sequence shown here is derived from an EMBL/GenBank/DDBJ whole genome shotgun (WGS) entry which is preliminary data.</text>
</comment>
<evidence type="ECO:0000256" key="2">
    <source>
        <dbReference type="ARBA" id="ARBA00009784"/>
    </source>
</evidence>
<reference evidence="8 9" key="1">
    <citation type="journal article" date="2016" name="Nat. Commun.">
        <title>Thousands of microbial genomes shed light on interconnected biogeochemical processes in an aquifer system.</title>
        <authorList>
            <person name="Anantharaman K."/>
            <person name="Brown C.T."/>
            <person name="Hug L.A."/>
            <person name="Sharon I."/>
            <person name="Castelle C.J."/>
            <person name="Probst A.J."/>
            <person name="Thomas B.C."/>
            <person name="Singh A."/>
            <person name="Wilkins M.J."/>
            <person name="Karaoz U."/>
            <person name="Brodie E.L."/>
            <person name="Williams K.H."/>
            <person name="Hubbard S.S."/>
            <person name="Banfield J.F."/>
        </authorList>
    </citation>
    <scope>NUCLEOTIDE SEQUENCE [LARGE SCALE GENOMIC DNA]</scope>
</reference>
<feature type="transmembrane region" description="Helical" evidence="7">
    <location>
        <begin position="6"/>
        <end position="26"/>
    </location>
</feature>
<feature type="transmembrane region" description="Helical" evidence="7">
    <location>
        <begin position="170"/>
        <end position="195"/>
    </location>
</feature>
<dbReference type="Pfam" id="PF01914">
    <property type="entry name" value="MarC"/>
    <property type="match status" value="1"/>
</dbReference>
<dbReference type="NCBIfam" id="TIGR00427">
    <property type="entry name" value="NAAT family transporter"/>
    <property type="match status" value="1"/>
</dbReference>
<dbReference type="Proteomes" id="UP000179242">
    <property type="component" value="Unassembled WGS sequence"/>
</dbReference>
<keyword evidence="5 7" id="KW-1133">Transmembrane helix</keyword>
<dbReference type="PANTHER" id="PTHR33508">
    <property type="entry name" value="UPF0056 MEMBRANE PROTEIN YHCE"/>
    <property type="match status" value="1"/>
</dbReference>
<keyword evidence="3" id="KW-1003">Cell membrane</keyword>
<feature type="transmembrane region" description="Helical" evidence="7">
    <location>
        <begin position="131"/>
        <end position="150"/>
    </location>
</feature>
<protein>
    <recommendedName>
        <fullName evidence="7">UPF0056 membrane protein</fullName>
    </recommendedName>
</protein>
<keyword evidence="4 7" id="KW-0812">Transmembrane</keyword>
<accession>A0A1F4U864</accession>
<keyword evidence="6 7" id="KW-0472">Membrane</keyword>
<comment type="subcellular location">
    <subcellularLocation>
        <location evidence="1 7">Cell membrane</location>
        <topology evidence="1 7">Multi-pass membrane protein</topology>
    </subcellularLocation>
</comment>
<dbReference type="AlphaFoldDB" id="A0A1F4U864"/>
<evidence type="ECO:0000313" key="9">
    <source>
        <dbReference type="Proteomes" id="UP000179242"/>
    </source>
</evidence>
<evidence type="ECO:0000256" key="1">
    <source>
        <dbReference type="ARBA" id="ARBA00004651"/>
    </source>
</evidence>
<dbReference type="PANTHER" id="PTHR33508:SF1">
    <property type="entry name" value="UPF0056 MEMBRANE PROTEIN YHCE"/>
    <property type="match status" value="1"/>
</dbReference>
<dbReference type="GO" id="GO:0005886">
    <property type="term" value="C:plasma membrane"/>
    <property type="evidence" value="ECO:0007669"/>
    <property type="project" value="UniProtKB-SubCell"/>
</dbReference>
<name>A0A1F4U864_UNCSA</name>
<evidence type="ECO:0000313" key="8">
    <source>
        <dbReference type="EMBL" id="OGC41134.1"/>
    </source>
</evidence>
<evidence type="ECO:0000256" key="6">
    <source>
        <dbReference type="ARBA" id="ARBA00023136"/>
    </source>
</evidence>
<sequence>MEVLVAFIQLFVITDPLGNLPVFHAVTQGKNLHERQKIYLAAGVFASIILLIFALLGVYILGLLGISLSDFRIAGGLLLLIISIMILVKGSWMGEPKPDGKSMGAVPLGCPLLAGPGAITTTMILIETYGYAITLPAILINFGISLLILFRGETILGFIGETGAEIVARIMAIFLAAIGVHNIIVGISQTFLITIH</sequence>
<evidence type="ECO:0000256" key="4">
    <source>
        <dbReference type="ARBA" id="ARBA00022692"/>
    </source>
</evidence>
<organism evidence="8 9">
    <name type="scientific">candidate division WOR-1 bacterium RIFOXYC2_FULL_46_14</name>
    <dbReference type="NCBI Taxonomy" id="1802587"/>
    <lineage>
        <taxon>Bacteria</taxon>
        <taxon>Bacillati</taxon>
        <taxon>Saganbacteria</taxon>
    </lineage>
</organism>
<comment type="similarity">
    <text evidence="2 7">Belongs to the UPF0056 (MarC) family.</text>
</comment>
<dbReference type="EMBL" id="MEUJ01000001">
    <property type="protein sequence ID" value="OGC41134.1"/>
    <property type="molecule type" value="Genomic_DNA"/>
</dbReference>
<evidence type="ECO:0000256" key="3">
    <source>
        <dbReference type="ARBA" id="ARBA00022475"/>
    </source>
</evidence>
<feature type="transmembrane region" description="Helical" evidence="7">
    <location>
        <begin position="38"/>
        <end position="61"/>
    </location>
</feature>
<dbReference type="InterPro" id="IPR002771">
    <property type="entry name" value="Multi_antbiot-R_MarC"/>
</dbReference>
<gene>
    <name evidence="8" type="ORF">A2438_07335</name>
</gene>
<evidence type="ECO:0000256" key="7">
    <source>
        <dbReference type="RuleBase" id="RU362048"/>
    </source>
</evidence>
<feature type="transmembrane region" description="Helical" evidence="7">
    <location>
        <begin position="104"/>
        <end position="125"/>
    </location>
</feature>